<feature type="region of interest" description="Disordered" evidence="2">
    <location>
        <begin position="388"/>
        <end position="409"/>
    </location>
</feature>
<dbReference type="OrthoDB" id="2322499at2759"/>
<dbReference type="Proteomes" id="UP000789739">
    <property type="component" value="Unassembled WGS sequence"/>
</dbReference>
<feature type="coiled-coil region" evidence="1">
    <location>
        <begin position="298"/>
        <end position="340"/>
    </location>
</feature>
<name>A0A9N9EZG6_9GLOM</name>
<reference evidence="3" key="1">
    <citation type="submission" date="2021-06" db="EMBL/GenBank/DDBJ databases">
        <authorList>
            <person name="Kallberg Y."/>
            <person name="Tangrot J."/>
            <person name="Rosling A."/>
        </authorList>
    </citation>
    <scope>NUCLEOTIDE SEQUENCE</scope>
    <source>
        <strain evidence="3">BR232B</strain>
    </source>
</reference>
<organism evidence="3 4">
    <name type="scientific">Paraglomus brasilianum</name>
    <dbReference type="NCBI Taxonomy" id="144538"/>
    <lineage>
        <taxon>Eukaryota</taxon>
        <taxon>Fungi</taxon>
        <taxon>Fungi incertae sedis</taxon>
        <taxon>Mucoromycota</taxon>
        <taxon>Glomeromycotina</taxon>
        <taxon>Glomeromycetes</taxon>
        <taxon>Paraglomerales</taxon>
        <taxon>Paraglomeraceae</taxon>
        <taxon>Paraglomus</taxon>
    </lineage>
</organism>
<evidence type="ECO:0000256" key="1">
    <source>
        <dbReference type="SAM" id="Coils"/>
    </source>
</evidence>
<sequence length="571" mass="66076">MITRSRAKRQREADGAVGVNLKPTPVECETDVTIMAFFPVEKKRKAMGKSAERFKKLMDVDGSTADEVIRSSPFTSVPPEVLSTNRTSATSKSLQTVLQLALLTRISDNSKHMETEQIASCKIPPFATTRRDGREILCEAGAGELRAKQELRVPVALLRVLPYQVSQFYSRYSRTEFFVNFFWKEDVEAAKREFESLPWTRRERWLCQRKLATKRIMEDSEAREHEEAHEMRLRAKDKRDIQLQRIQEVERRVAIMTQELDEHGRPYYDMSILEQCPSYHQSKRIVRVLTERAWQLLRNKLIREYQEALEECRRIERVARADKERRMAHHNKELSNIERQKQILEYITALDSLDEILEKAYAHGTMANAELNMNNSSGKRIVGTFDLDANNQSNQSHPTRTDQQPVQPTTKRTLQLGISSFLLEAANRMAAAEADDMNANIRFKNRIGSECTMGSDEKGGAHYKPLIREVMEKCEVESLTVDDLLAENRDNDFIFVCDYCRNGNRFTYSGLATHMQTRHGGFDKDMVRWDIEAYRQVTGYAERGLPLTLSTWRVLAKRHYCRLCPEAGYTP</sequence>
<feature type="compositionally biased region" description="Polar residues" evidence="2">
    <location>
        <begin position="389"/>
        <end position="409"/>
    </location>
</feature>
<keyword evidence="4" id="KW-1185">Reference proteome</keyword>
<keyword evidence="1" id="KW-0175">Coiled coil</keyword>
<protein>
    <submittedName>
        <fullName evidence="3">9658_t:CDS:1</fullName>
    </submittedName>
</protein>
<accession>A0A9N9EZG6</accession>
<comment type="caution">
    <text evidence="3">The sequence shown here is derived from an EMBL/GenBank/DDBJ whole genome shotgun (WGS) entry which is preliminary data.</text>
</comment>
<dbReference type="EMBL" id="CAJVPI010000203">
    <property type="protein sequence ID" value="CAG8500079.1"/>
    <property type="molecule type" value="Genomic_DNA"/>
</dbReference>
<gene>
    <name evidence="3" type="ORF">PBRASI_LOCUS2561</name>
</gene>
<evidence type="ECO:0000313" key="3">
    <source>
        <dbReference type="EMBL" id="CAG8500079.1"/>
    </source>
</evidence>
<proteinExistence type="predicted"/>
<evidence type="ECO:0000313" key="4">
    <source>
        <dbReference type="Proteomes" id="UP000789739"/>
    </source>
</evidence>
<dbReference type="AlphaFoldDB" id="A0A9N9EZG6"/>
<evidence type="ECO:0000256" key="2">
    <source>
        <dbReference type="SAM" id="MobiDB-lite"/>
    </source>
</evidence>